<keyword evidence="3" id="KW-1185">Reference proteome</keyword>
<feature type="domain" description="Putative restriction endonuclease" evidence="1">
    <location>
        <begin position="10"/>
        <end position="173"/>
    </location>
</feature>
<sequence length="182" mass="20616">MTRTLIHWTVEDYHRMIASGLLAGRQVELIDGQVLEMAPELPIHRATYRRGVKYLEQLLGHQAVIFSAAPITLPKYGEPQPDICVAVPPESRYDERHPEPEDIYWLIEVSNSTLAYDLDEKAKLYAKGGIQDYWVLDIVNTQLWVHRNAQNGKYQSVVRVSTGTLTPLVLPSIVVEVARLLG</sequence>
<dbReference type="InterPro" id="IPR012296">
    <property type="entry name" value="Nuclease_put_TT1808"/>
</dbReference>
<dbReference type="EMBL" id="AP018174">
    <property type="protein sequence ID" value="BAY14647.1"/>
    <property type="molecule type" value="Genomic_DNA"/>
</dbReference>
<accession>A0A1Z4GAZ0</accession>
<protein>
    <recommendedName>
        <fullName evidence="1">Putative restriction endonuclease domain-containing protein</fullName>
    </recommendedName>
</protein>
<dbReference type="CDD" id="cd06260">
    <property type="entry name" value="DUF820-like"/>
    <property type="match status" value="1"/>
</dbReference>
<evidence type="ECO:0000313" key="3">
    <source>
        <dbReference type="Proteomes" id="UP000218287"/>
    </source>
</evidence>
<proteinExistence type="predicted"/>
<dbReference type="InterPro" id="IPR008538">
    <property type="entry name" value="Uma2"/>
</dbReference>
<dbReference type="AlphaFoldDB" id="A0A1Z4GAZ0"/>
<dbReference type="SUPFAM" id="SSF52980">
    <property type="entry name" value="Restriction endonuclease-like"/>
    <property type="match status" value="1"/>
</dbReference>
<dbReference type="Gene3D" id="3.90.1570.10">
    <property type="entry name" value="tt1808, chain A"/>
    <property type="match status" value="1"/>
</dbReference>
<dbReference type="Proteomes" id="UP000218287">
    <property type="component" value="Chromosome"/>
</dbReference>
<evidence type="ECO:0000313" key="2">
    <source>
        <dbReference type="EMBL" id="BAY14647.1"/>
    </source>
</evidence>
<reference evidence="2 3" key="1">
    <citation type="submission" date="2017-06" db="EMBL/GenBank/DDBJ databases">
        <title>Genome sequencing of cyanobaciteial culture collection at National Institute for Environmental Studies (NIES).</title>
        <authorList>
            <person name="Hirose Y."/>
            <person name="Shimura Y."/>
            <person name="Fujisawa T."/>
            <person name="Nakamura Y."/>
            <person name="Kawachi M."/>
        </authorList>
    </citation>
    <scope>NUCLEOTIDE SEQUENCE [LARGE SCALE GENOMIC DNA]</scope>
    <source>
        <strain evidence="2 3">NIES-21</strain>
    </source>
</reference>
<evidence type="ECO:0000259" key="1">
    <source>
        <dbReference type="Pfam" id="PF05685"/>
    </source>
</evidence>
<dbReference type="PANTHER" id="PTHR35400">
    <property type="entry name" value="SLR1083 PROTEIN"/>
    <property type="match status" value="1"/>
</dbReference>
<name>A0A1Z4GAZ0_9CYAN</name>
<dbReference type="InterPro" id="IPR011335">
    <property type="entry name" value="Restrct_endonuc-II-like"/>
</dbReference>
<organism evidence="2 3">
    <name type="scientific">Anabaenopsis circularis NIES-21</name>
    <dbReference type="NCBI Taxonomy" id="1085406"/>
    <lineage>
        <taxon>Bacteria</taxon>
        <taxon>Bacillati</taxon>
        <taxon>Cyanobacteriota</taxon>
        <taxon>Cyanophyceae</taxon>
        <taxon>Nostocales</taxon>
        <taxon>Nodulariaceae</taxon>
        <taxon>Anabaenopsis</taxon>
    </lineage>
</organism>
<dbReference type="PANTHER" id="PTHR35400:SF1">
    <property type="entry name" value="SLR1083 PROTEIN"/>
    <property type="match status" value="1"/>
</dbReference>
<dbReference type="Pfam" id="PF05685">
    <property type="entry name" value="Uma2"/>
    <property type="match status" value="1"/>
</dbReference>
<gene>
    <name evidence="2" type="ORF">NIES21_04050</name>
</gene>
<dbReference type="OrthoDB" id="509866at2"/>